<accession>A0A6P7T081</accession>
<proteinExistence type="inferred from homology"/>
<keyword evidence="1" id="KW-0143">Chaperone</keyword>
<evidence type="ECO:0000313" key="3">
    <source>
        <dbReference type="Proteomes" id="UP000515154"/>
    </source>
</evidence>
<gene>
    <name evidence="4" type="primary">LOC115218236</name>
</gene>
<name>A0A6P7T081_9MOLL</name>
<evidence type="ECO:0000313" key="4">
    <source>
        <dbReference type="RefSeq" id="XP_029643825.1"/>
    </source>
</evidence>
<dbReference type="GO" id="GO:0000502">
    <property type="term" value="C:proteasome complex"/>
    <property type="evidence" value="ECO:0007669"/>
    <property type="project" value="UniProtKB-KW"/>
</dbReference>
<dbReference type="GO" id="GO:0005634">
    <property type="term" value="C:nucleus"/>
    <property type="evidence" value="ECO:0007669"/>
    <property type="project" value="TreeGrafter"/>
</dbReference>
<dbReference type="Pfam" id="PF05348">
    <property type="entry name" value="UMP1"/>
    <property type="match status" value="1"/>
</dbReference>
<evidence type="ECO:0000256" key="1">
    <source>
        <dbReference type="ARBA" id="ARBA00023186"/>
    </source>
</evidence>
<dbReference type="Proteomes" id="UP000515154">
    <property type="component" value="Linkage group LG13"/>
</dbReference>
<protein>
    <submittedName>
        <fullName evidence="4">Proteasome maturation protein</fullName>
    </submittedName>
</protein>
<dbReference type="InterPro" id="IPR008012">
    <property type="entry name" value="Ump1"/>
</dbReference>
<evidence type="ECO:0000256" key="2">
    <source>
        <dbReference type="ARBA" id="ARBA00043974"/>
    </source>
</evidence>
<dbReference type="KEGG" id="osn:115218236"/>
<reference evidence="4" key="1">
    <citation type="submission" date="2025-08" db="UniProtKB">
        <authorList>
            <consortium name="RefSeq"/>
        </authorList>
    </citation>
    <scope>IDENTIFICATION</scope>
</reference>
<dbReference type="PANTHER" id="PTHR12828:SF3">
    <property type="entry name" value="PROTEASOME MATURATION PROTEIN"/>
    <property type="match status" value="1"/>
</dbReference>
<dbReference type="GO" id="GO:0043248">
    <property type="term" value="P:proteasome assembly"/>
    <property type="evidence" value="ECO:0007669"/>
    <property type="project" value="InterPro"/>
</dbReference>
<comment type="similarity">
    <text evidence="2">Belongs to the POMP/UMP1 family.</text>
</comment>
<organism evidence="3 4">
    <name type="scientific">Octopus sinensis</name>
    <name type="common">East Asian common octopus</name>
    <dbReference type="NCBI Taxonomy" id="2607531"/>
    <lineage>
        <taxon>Eukaryota</taxon>
        <taxon>Metazoa</taxon>
        <taxon>Spiralia</taxon>
        <taxon>Lophotrochozoa</taxon>
        <taxon>Mollusca</taxon>
        <taxon>Cephalopoda</taxon>
        <taxon>Coleoidea</taxon>
        <taxon>Octopodiformes</taxon>
        <taxon>Octopoda</taxon>
        <taxon>Incirrata</taxon>
        <taxon>Octopodidae</taxon>
        <taxon>Octopus</taxon>
    </lineage>
</organism>
<dbReference type="PANTHER" id="PTHR12828">
    <property type="entry name" value="PROTEASOME MATURATION PROTEIN UMP1"/>
    <property type="match status" value="1"/>
</dbReference>
<dbReference type="RefSeq" id="XP_029643825.1">
    <property type="nucleotide sequence ID" value="XM_029787965.1"/>
</dbReference>
<dbReference type="GO" id="GO:0005737">
    <property type="term" value="C:cytoplasm"/>
    <property type="evidence" value="ECO:0007669"/>
    <property type="project" value="TreeGrafter"/>
</dbReference>
<keyword evidence="4" id="KW-0647">Proteasome</keyword>
<dbReference type="AlphaFoldDB" id="A0A6P7T081"/>
<sequence>MNFASLDKKNTCFAKQQDITLPTSGEYGFHDVMITGLQQAQSKLVASHPLELSEKHYAEKNEAMDFANLRKIQGIHAPLRLKMERLAVSKVQHLPCLPSSNVLLDTLMGNDDMLEFGDILNTHEFSETMTDPHILMETQLNIL</sequence>
<keyword evidence="3" id="KW-1185">Reference proteome</keyword>